<dbReference type="GO" id="GO:0005576">
    <property type="term" value="C:extracellular region"/>
    <property type="evidence" value="ECO:0007669"/>
    <property type="project" value="UniProtKB-SubCell"/>
</dbReference>
<evidence type="ECO:0000256" key="3">
    <source>
        <dbReference type="ARBA" id="ARBA00023157"/>
    </source>
</evidence>
<feature type="signal peptide" evidence="4">
    <location>
        <begin position="1"/>
        <end position="17"/>
    </location>
</feature>
<dbReference type="Pfam" id="PF05375">
    <property type="entry name" value="Pacifastin_I"/>
    <property type="match status" value="1"/>
</dbReference>
<evidence type="ECO:0000313" key="6">
    <source>
        <dbReference type="EMBL" id="AGZ84283.1"/>
    </source>
</evidence>
<dbReference type="SMR" id="U5Y6V3"/>
<name>U5Y6V3_PERVI</name>
<proteinExistence type="evidence at transcript level"/>
<keyword evidence="2" id="KW-0964">Secreted</keyword>
<dbReference type="Gene3D" id="4.10.75.10">
    <property type="entry name" value="Elafin-like"/>
    <property type="match status" value="1"/>
</dbReference>
<dbReference type="SMART" id="SM00217">
    <property type="entry name" value="WAP"/>
    <property type="match status" value="1"/>
</dbReference>
<dbReference type="InterPro" id="IPR036645">
    <property type="entry name" value="Elafin-like_sf"/>
</dbReference>
<evidence type="ECO:0000259" key="5">
    <source>
        <dbReference type="PROSITE" id="PS51390"/>
    </source>
</evidence>
<dbReference type="PRINTS" id="PR00003">
    <property type="entry name" value="4DISULPHCORE"/>
</dbReference>
<evidence type="ECO:0000256" key="2">
    <source>
        <dbReference type="ARBA" id="ARBA00022525"/>
    </source>
</evidence>
<feature type="chain" id="PRO_5004666793" evidence="4">
    <location>
        <begin position="18"/>
        <end position="122"/>
    </location>
</feature>
<feature type="domain" description="WAP" evidence="5">
    <location>
        <begin position="22"/>
        <end position="74"/>
    </location>
</feature>
<dbReference type="Pfam" id="PF00095">
    <property type="entry name" value="WAP"/>
    <property type="match status" value="1"/>
</dbReference>
<organism evidence="6">
    <name type="scientific">Perna viridis</name>
    <name type="common">Asian green mussel</name>
    <name type="synonym">Mytilus viridis</name>
    <dbReference type="NCBI Taxonomy" id="73031"/>
    <lineage>
        <taxon>Eukaryota</taxon>
        <taxon>Metazoa</taxon>
        <taxon>Spiralia</taxon>
        <taxon>Lophotrochozoa</taxon>
        <taxon>Mollusca</taxon>
        <taxon>Bivalvia</taxon>
        <taxon>Autobranchia</taxon>
        <taxon>Pteriomorphia</taxon>
        <taxon>Mytilida</taxon>
        <taxon>Mytiloidea</taxon>
        <taxon>Mytilidae</taxon>
        <taxon>Mytilinae</taxon>
        <taxon>Perna</taxon>
    </lineage>
</organism>
<reference evidence="6" key="1">
    <citation type="journal article" date="2013" name="Nat. Biotechnol.">
        <title>Accelerating the design of biomimetic materials by integrating RNA-seq with proteomics and materials science.</title>
        <authorList>
            <person name="Guerette P.A."/>
            <person name="Hoon S."/>
            <person name="Seow Y."/>
            <person name="Raida M."/>
            <person name="Masic A."/>
            <person name="Wong F.T."/>
            <person name="Ho V.H."/>
            <person name="Kong K.W."/>
            <person name="Demirel M.C."/>
            <person name="Pena-Francesch A."/>
            <person name="Amini S."/>
            <person name="Tay G.Z."/>
            <person name="Ding D."/>
            <person name="Miserez A."/>
        </authorList>
    </citation>
    <scope>NUCLEOTIDE SEQUENCE</scope>
    <source>
        <tissue evidence="6">Foot</tissue>
    </source>
</reference>
<accession>U5Y6V3</accession>
<sequence>MISAVCIFFFLVGQIQAGVYIPFEKPGQCPVTRGITPCVCIPENSECRFDSNCPGAMKCCDFGCGCNKRCVPPVPSPLQCYYNGQYYPIGAHFPSVDGCNTCYCNDDGTVMCTLKACGYGYK</sequence>
<keyword evidence="4" id="KW-0732">Signal</keyword>
<dbReference type="PROSITE" id="PS51390">
    <property type="entry name" value="WAP"/>
    <property type="match status" value="1"/>
</dbReference>
<dbReference type="Gene3D" id="2.10.70.10">
    <property type="entry name" value="Complement Module, domain 1"/>
    <property type="match status" value="1"/>
</dbReference>
<comment type="subcellular location">
    <subcellularLocation>
        <location evidence="1">Secreted</location>
    </subcellularLocation>
</comment>
<dbReference type="InterPro" id="IPR008037">
    <property type="entry name" value="Pacifastin_dom"/>
</dbReference>
<dbReference type="GO" id="GO:0030414">
    <property type="term" value="F:peptidase inhibitor activity"/>
    <property type="evidence" value="ECO:0007669"/>
    <property type="project" value="InterPro"/>
</dbReference>
<dbReference type="SUPFAM" id="SSF57283">
    <property type="entry name" value="PMP inhibitors"/>
    <property type="match status" value="1"/>
</dbReference>
<dbReference type="EMBL" id="KF318699">
    <property type="protein sequence ID" value="AGZ84283.1"/>
    <property type="molecule type" value="mRNA"/>
</dbReference>
<protein>
    <submittedName>
        <fullName evidence="6">PVFP-6</fullName>
    </submittedName>
</protein>
<dbReference type="InterPro" id="IPR008197">
    <property type="entry name" value="WAP_dom"/>
</dbReference>
<keyword evidence="3" id="KW-1015">Disulfide bond</keyword>
<evidence type="ECO:0000256" key="4">
    <source>
        <dbReference type="SAM" id="SignalP"/>
    </source>
</evidence>
<dbReference type="SUPFAM" id="SSF57256">
    <property type="entry name" value="Elafin-like"/>
    <property type="match status" value="1"/>
</dbReference>
<dbReference type="InterPro" id="IPR036201">
    <property type="entry name" value="Pacifastin_dom_sf"/>
</dbReference>
<dbReference type="AlphaFoldDB" id="U5Y6V3"/>
<evidence type="ECO:0000256" key="1">
    <source>
        <dbReference type="ARBA" id="ARBA00004613"/>
    </source>
</evidence>